<comment type="caution">
    <text evidence="1">The sequence shown here is derived from an EMBL/GenBank/DDBJ whole genome shotgun (WGS) entry which is preliminary data.</text>
</comment>
<protein>
    <submittedName>
        <fullName evidence="1">Phage portal protein, HK97 family</fullName>
    </submittedName>
</protein>
<evidence type="ECO:0000313" key="1">
    <source>
        <dbReference type="EMBL" id="EPC59294.1"/>
    </source>
</evidence>
<evidence type="ECO:0000313" key="2">
    <source>
        <dbReference type="Proteomes" id="UP000014316"/>
    </source>
</evidence>
<dbReference type="Proteomes" id="UP000014316">
    <property type="component" value="Unassembled WGS sequence"/>
</dbReference>
<reference evidence="1 2" key="1">
    <citation type="journal article" date="2013" name="PLoS ONE">
        <title>Lactobacillus paracasei comparative genomics: towards species pan-genome definition and exploitation of diversity.</title>
        <authorList>
            <person name="Smokvina T."/>
            <person name="Wels M."/>
            <person name="Polka J."/>
            <person name="Chervaux C."/>
            <person name="Brisse S."/>
            <person name="Boekhorst J."/>
            <person name="van Hylckama Vlieg J.E."/>
            <person name="Siezen R.J."/>
        </authorList>
    </citation>
    <scope>NUCLEOTIDE SEQUENCE [LARGE SCALE GENOMIC DNA]</scope>
    <source>
        <strain evidence="1 2">Lpp123</strain>
    </source>
</reference>
<name>A0A829GL48_LACPA</name>
<feature type="non-terminal residue" evidence="1">
    <location>
        <position position="1"/>
    </location>
</feature>
<sequence>QELAVKGLQGGVLTTNEARARLNLSPITGGDEIMASLNYTPLSNLVTYQDKQKGSAPNEPR</sequence>
<gene>
    <name evidence="1" type="ORF">Lpp123_00645</name>
</gene>
<accession>A0A829GL48</accession>
<organism evidence="1 2">
    <name type="scientific">Lacticaseibacillus paracasei subsp. paracasei Lpp123</name>
    <dbReference type="NCBI Taxonomy" id="1256201"/>
    <lineage>
        <taxon>Bacteria</taxon>
        <taxon>Bacillati</taxon>
        <taxon>Bacillota</taxon>
        <taxon>Bacilli</taxon>
        <taxon>Lactobacillales</taxon>
        <taxon>Lactobacillaceae</taxon>
        <taxon>Lacticaseibacillus</taxon>
    </lineage>
</organism>
<dbReference type="EMBL" id="ANJW01000038">
    <property type="protein sequence ID" value="EPC59294.1"/>
    <property type="molecule type" value="Genomic_DNA"/>
</dbReference>
<proteinExistence type="predicted"/>
<dbReference type="AlphaFoldDB" id="A0A829GL48"/>